<keyword evidence="2" id="KW-1133">Transmembrane helix</keyword>
<proteinExistence type="predicted"/>
<feature type="compositionally biased region" description="Low complexity" evidence="1">
    <location>
        <begin position="261"/>
        <end position="277"/>
    </location>
</feature>
<gene>
    <name evidence="4" type="ORF">H9932_02195</name>
</gene>
<evidence type="ECO:0000256" key="1">
    <source>
        <dbReference type="SAM" id="MobiDB-lite"/>
    </source>
</evidence>
<organism evidence="4 5">
    <name type="scientific">Candidatus Brachybacterium intestinipullorum</name>
    <dbReference type="NCBI Taxonomy" id="2838512"/>
    <lineage>
        <taxon>Bacteria</taxon>
        <taxon>Bacillati</taxon>
        <taxon>Actinomycetota</taxon>
        <taxon>Actinomycetes</taxon>
        <taxon>Micrococcales</taxon>
        <taxon>Dermabacteraceae</taxon>
        <taxon>Brachybacterium</taxon>
    </lineage>
</organism>
<dbReference type="AlphaFoldDB" id="A0A9D2Q061"/>
<name>A0A9D2Q061_9MICO</name>
<evidence type="ECO:0000313" key="5">
    <source>
        <dbReference type="Proteomes" id="UP000823854"/>
    </source>
</evidence>
<reference evidence="4" key="1">
    <citation type="journal article" date="2021" name="PeerJ">
        <title>Extensive microbial diversity within the chicken gut microbiome revealed by metagenomics and culture.</title>
        <authorList>
            <person name="Gilroy R."/>
            <person name="Ravi A."/>
            <person name="Getino M."/>
            <person name="Pursley I."/>
            <person name="Horton D.L."/>
            <person name="Alikhan N.F."/>
            <person name="Baker D."/>
            <person name="Gharbi K."/>
            <person name="Hall N."/>
            <person name="Watson M."/>
            <person name="Adriaenssens E.M."/>
            <person name="Foster-Nyarko E."/>
            <person name="Jarju S."/>
            <person name="Secka A."/>
            <person name="Antonio M."/>
            <person name="Oren A."/>
            <person name="Chaudhuri R.R."/>
            <person name="La Ragione R."/>
            <person name="Hildebrand F."/>
            <person name="Pallen M.J."/>
        </authorList>
    </citation>
    <scope>NUCLEOTIDE SEQUENCE</scope>
    <source>
        <strain evidence="4">CHK130-7132</strain>
    </source>
</reference>
<feature type="transmembrane region" description="Helical" evidence="2">
    <location>
        <begin position="75"/>
        <end position="97"/>
    </location>
</feature>
<evidence type="ECO:0000259" key="3">
    <source>
        <dbReference type="Pfam" id="PF11181"/>
    </source>
</evidence>
<feature type="compositionally biased region" description="Low complexity" evidence="1">
    <location>
        <begin position="191"/>
        <end position="223"/>
    </location>
</feature>
<comment type="caution">
    <text evidence="4">The sequence shown here is derived from an EMBL/GenBank/DDBJ whole genome shotgun (WGS) entry which is preliminary data.</text>
</comment>
<feature type="region of interest" description="Disordered" evidence="1">
    <location>
        <begin position="166"/>
        <end position="285"/>
    </location>
</feature>
<dbReference type="InterPro" id="IPR025889">
    <property type="entry name" value="GSP17M-like_dom"/>
</dbReference>
<dbReference type="Pfam" id="PF11181">
    <property type="entry name" value="YflT"/>
    <property type="match status" value="1"/>
</dbReference>
<feature type="transmembrane region" description="Helical" evidence="2">
    <location>
        <begin position="103"/>
        <end position="126"/>
    </location>
</feature>
<accession>A0A9D2Q061</accession>
<sequence>MSQPPQSHRPASPLTARLYDLEYPRSLGVYSTYQEVQSVVDTLADREFPVQSTLIVGTDLKLMERVTGRRTWPKVIGQGVLSGLWMGLFLGLLFMLITPGDLMIVISSVLMGIVFFTVWSVIGYAMTGGKRDFTSMTATIPMQYELLVEHKHAQQARQILAETGAAPTHAPTPATGPVPVSPQAAGRFGTSAPSPSAGYGAPSAAQGAAAQGAAAQQAAPGSQTTSGRYGAPAAEEGTAPEARPHRPSFGRPASTPPQDSPADGAAPGEGRPPAAGARQDDAPER</sequence>
<keyword evidence="2" id="KW-0472">Membrane</keyword>
<protein>
    <recommendedName>
        <fullName evidence="3">General stress protein 17M-like domain-containing protein</fullName>
    </recommendedName>
</protein>
<evidence type="ECO:0000313" key="4">
    <source>
        <dbReference type="EMBL" id="HJC68475.1"/>
    </source>
</evidence>
<feature type="compositionally biased region" description="Low complexity" evidence="1">
    <location>
        <begin position="230"/>
        <end position="241"/>
    </location>
</feature>
<reference evidence="4" key="2">
    <citation type="submission" date="2021-04" db="EMBL/GenBank/DDBJ databases">
        <authorList>
            <person name="Gilroy R."/>
        </authorList>
    </citation>
    <scope>NUCLEOTIDE SEQUENCE</scope>
    <source>
        <strain evidence="4">CHK130-7132</strain>
    </source>
</reference>
<evidence type="ECO:0000256" key="2">
    <source>
        <dbReference type="SAM" id="Phobius"/>
    </source>
</evidence>
<feature type="domain" description="General stress protein 17M-like" evidence="3">
    <location>
        <begin position="26"/>
        <end position="100"/>
    </location>
</feature>
<dbReference type="EMBL" id="DWWC01000043">
    <property type="protein sequence ID" value="HJC68475.1"/>
    <property type="molecule type" value="Genomic_DNA"/>
</dbReference>
<dbReference type="Proteomes" id="UP000823854">
    <property type="component" value="Unassembled WGS sequence"/>
</dbReference>
<keyword evidence="2" id="KW-0812">Transmembrane</keyword>